<dbReference type="STRING" id="1423788.FC78_GL002269"/>
<name>A0A0R1KFZ0_9LACO</name>
<accession>A0A0R1KFZ0</accession>
<feature type="transmembrane region" description="Helical" evidence="2">
    <location>
        <begin position="160"/>
        <end position="179"/>
    </location>
</feature>
<dbReference type="GO" id="GO:0080120">
    <property type="term" value="P:CAAX-box protein maturation"/>
    <property type="evidence" value="ECO:0007669"/>
    <property type="project" value="UniProtKB-ARBA"/>
</dbReference>
<keyword evidence="2" id="KW-0812">Transmembrane</keyword>
<keyword evidence="2" id="KW-0472">Membrane</keyword>
<dbReference type="GO" id="GO:0004175">
    <property type="term" value="F:endopeptidase activity"/>
    <property type="evidence" value="ECO:0007669"/>
    <property type="project" value="UniProtKB-ARBA"/>
</dbReference>
<dbReference type="PATRIC" id="fig|1423788.3.peg.2339"/>
<comment type="caution">
    <text evidence="4">The sequence shown here is derived from an EMBL/GenBank/DDBJ whole genome shotgun (WGS) entry which is preliminary data.</text>
</comment>
<reference evidence="4 5" key="1">
    <citation type="journal article" date="2015" name="Genome Announc.">
        <title>Expanding the biotechnology potential of lactobacilli through comparative genomics of 213 strains and associated genera.</title>
        <authorList>
            <person name="Sun Z."/>
            <person name="Harris H.M."/>
            <person name="McCann A."/>
            <person name="Guo C."/>
            <person name="Argimon S."/>
            <person name="Zhang W."/>
            <person name="Yang X."/>
            <person name="Jeffery I.B."/>
            <person name="Cooney J.C."/>
            <person name="Kagawa T.F."/>
            <person name="Liu W."/>
            <person name="Song Y."/>
            <person name="Salvetti E."/>
            <person name="Wrobel A."/>
            <person name="Rasinkangas P."/>
            <person name="Parkhill J."/>
            <person name="Rea M.C."/>
            <person name="O'Sullivan O."/>
            <person name="Ritari J."/>
            <person name="Douillard F.P."/>
            <person name="Paul Ross R."/>
            <person name="Yang R."/>
            <person name="Briner A.E."/>
            <person name="Felis G.E."/>
            <person name="de Vos W.M."/>
            <person name="Barrangou R."/>
            <person name="Klaenhammer T.R."/>
            <person name="Caufield P.W."/>
            <person name="Cui Y."/>
            <person name="Zhang H."/>
            <person name="O'Toole P.W."/>
        </authorList>
    </citation>
    <scope>NUCLEOTIDE SEQUENCE [LARGE SCALE GENOMIC DNA]</scope>
    <source>
        <strain evidence="4 5">DSM 19674</strain>
    </source>
</reference>
<dbReference type="RefSeq" id="WP_056953110.1">
    <property type="nucleotide sequence ID" value="NZ_AZDY01000038.1"/>
</dbReference>
<organism evidence="4 5">
    <name type="scientific">Companilactobacillus bobalius DSM 19674</name>
    <dbReference type="NCBI Taxonomy" id="1423788"/>
    <lineage>
        <taxon>Bacteria</taxon>
        <taxon>Bacillati</taxon>
        <taxon>Bacillota</taxon>
        <taxon>Bacilli</taxon>
        <taxon>Lactobacillales</taxon>
        <taxon>Lactobacillaceae</taxon>
        <taxon>Companilactobacillus</taxon>
        <taxon>Companilactobacillus bobalius</taxon>
    </lineage>
</organism>
<dbReference type="EMBL" id="AZDY01000038">
    <property type="protein sequence ID" value="KRK82264.1"/>
    <property type="molecule type" value="Genomic_DNA"/>
</dbReference>
<dbReference type="Pfam" id="PF02517">
    <property type="entry name" value="Rce1-like"/>
    <property type="match status" value="1"/>
</dbReference>
<dbReference type="InterPro" id="IPR052710">
    <property type="entry name" value="CAAX_protease"/>
</dbReference>
<protein>
    <recommendedName>
        <fullName evidence="3">CAAX prenyl protease 2/Lysostaphin resistance protein A-like domain-containing protein</fullName>
    </recommendedName>
</protein>
<feature type="domain" description="CAAX prenyl protease 2/Lysostaphin resistance protein A-like" evidence="3">
    <location>
        <begin position="126"/>
        <end position="218"/>
    </location>
</feature>
<feature type="transmembrane region" description="Helical" evidence="2">
    <location>
        <begin position="87"/>
        <end position="106"/>
    </location>
</feature>
<dbReference type="AlphaFoldDB" id="A0A0R1KFZ0"/>
<keyword evidence="5" id="KW-1185">Reference proteome</keyword>
<keyword evidence="2" id="KW-1133">Transmembrane helix</keyword>
<evidence type="ECO:0000259" key="3">
    <source>
        <dbReference type="Pfam" id="PF02517"/>
    </source>
</evidence>
<feature type="transmembrane region" description="Helical" evidence="2">
    <location>
        <begin position="126"/>
        <end position="148"/>
    </location>
</feature>
<proteinExistence type="inferred from homology"/>
<feature type="transmembrane region" description="Helical" evidence="2">
    <location>
        <begin position="14"/>
        <end position="36"/>
    </location>
</feature>
<feature type="transmembrane region" description="Helical" evidence="2">
    <location>
        <begin position="42"/>
        <end position="67"/>
    </location>
</feature>
<dbReference type="InterPro" id="IPR003675">
    <property type="entry name" value="Rce1/LyrA-like_dom"/>
</dbReference>
<sequence>MNIKERNYSTGKKILLMIWFYFLYQVSSVLMAIPSVKTVKELWLRLVLFILGFVLSILLIRHLWNYFAGDFHPEIKFLPSFNRKQKIIIYIILMILLIGLVGWSSSVVPTSDNQTEINSMFGKDKWSMTISVVILGPVIEELIFRGALQKLFFNQIKTKWQMILYVIASTALFVWIHGTPFNSQMVPYLVMGVIFSISYVLLDDIRYDISLHVLNNLIAVILMFL</sequence>
<dbReference type="PANTHER" id="PTHR36435">
    <property type="entry name" value="SLR1288 PROTEIN"/>
    <property type="match status" value="1"/>
</dbReference>
<dbReference type="Proteomes" id="UP000051515">
    <property type="component" value="Unassembled WGS sequence"/>
</dbReference>
<evidence type="ECO:0000256" key="1">
    <source>
        <dbReference type="ARBA" id="ARBA00009067"/>
    </source>
</evidence>
<evidence type="ECO:0000313" key="4">
    <source>
        <dbReference type="EMBL" id="KRK82264.1"/>
    </source>
</evidence>
<dbReference type="PANTHER" id="PTHR36435:SF1">
    <property type="entry name" value="CAAX AMINO TERMINAL PROTEASE FAMILY PROTEIN"/>
    <property type="match status" value="1"/>
</dbReference>
<dbReference type="OrthoDB" id="8607342at2"/>
<evidence type="ECO:0000256" key="2">
    <source>
        <dbReference type="SAM" id="Phobius"/>
    </source>
</evidence>
<feature type="transmembrane region" description="Helical" evidence="2">
    <location>
        <begin position="185"/>
        <end position="202"/>
    </location>
</feature>
<comment type="similarity">
    <text evidence="1">Belongs to the UPF0177 family.</text>
</comment>
<gene>
    <name evidence="4" type="ORF">FC78_GL002269</name>
</gene>
<evidence type="ECO:0000313" key="5">
    <source>
        <dbReference type="Proteomes" id="UP000051515"/>
    </source>
</evidence>